<dbReference type="AlphaFoldDB" id="D7BQS8"/>
<dbReference type="Proteomes" id="UP000000377">
    <property type="component" value="Chromosome"/>
</dbReference>
<sequence length="121" mass="12329">MTVFVSFFSSFLQVRTRSGSDTRRGLLGLSAVAAEAGAWGAEGAVAAVAVLEGGAVRPGLGLRERRREQRGETVREEGGRVAQVRREAGGQGAAYGVGGGPALQPGGDARGEAAYVALGEQ</sequence>
<gene>
    <name evidence="2" type="ordered locus">SBI_06175</name>
</gene>
<feature type="region of interest" description="Disordered" evidence="1">
    <location>
        <begin position="63"/>
        <end position="83"/>
    </location>
</feature>
<dbReference type="HOGENOM" id="CLU_2036647_0_0_11"/>
<organism evidence="2 3">
    <name type="scientific">Streptomyces bingchenggensis (strain BCW-1)</name>
    <dbReference type="NCBI Taxonomy" id="749414"/>
    <lineage>
        <taxon>Bacteria</taxon>
        <taxon>Bacillati</taxon>
        <taxon>Actinomycetota</taxon>
        <taxon>Actinomycetes</taxon>
        <taxon>Kitasatosporales</taxon>
        <taxon>Streptomycetaceae</taxon>
        <taxon>Streptomyces</taxon>
    </lineage>
</organism>
<dbReference type="EMBL" id="CP002047">
    <property type="protein sequence ID" value="ADI09295.1"/>
    <property type="molecule type" value="Genomic_DNA"/>
</dbReference>
<proteinExistence type="predicted"/>
<evidence type="ECO:0000256" key="1">
    <source>
        <dbReference type="SAM" id="MobiDB-lite"/>
    </source>
</evidence>
<dbReference type="STRING" id="749414.SBI_06175"/>
<protein>
    <submittedName>
        <fullName evidence="2">Uncharacterized protein</fullName>
    </submittedName>
</protein>
<keyword evidence="3" id="KW-1185">Reference proteome</keyword>
<dbReference type="KEGG" id="sbh:SBI_06175"/>
<name>D7BQS8_STRBB</name>
<evidence type="ECO:0000313" key="3">
    <source>
        <dbReference type="Proteomes" id="UP000000377"/>
    </source>
</evidence>
<accession>D7BQS8</accession>
<reference evidence="2 3" key="1">
    <citation type="journal article" date="2010" name="J. Bacteriol.">
        <title>Genome sequence of the milbemycin-producing bacterium Streptomyces bingchenggensis.</title>
        <authorList>
            <person name="Wang X.J."/>
            <person name="Yan Y.J."/>
            <person name="Zhang B."/>
            <person name="An J."/>
            <person name="Wang J.J."/>
            <person name="Tian J."/>
            <person name="Jiang L."/>
            <person name="Chen Y.H."/>
            <person name="Huang S.X."/>
            <person name="Yin M."/>
            <person name="Zhang J."/>
            <person name="Gao A.L."/>
            <person name="Liu C.X."/>
            <person name="Zhu Z.X."/>
            <person name="Xiang W.S."/>
        </authorList>
    </citation>
    <scope>NUCLEOTIDE SEQUENCE [LARGE SCALE GENOMIC DNA]</scope>
    <source>
        <strain evidence="2 3">BCW-1</strain>
    </source>
</reference>
<evidence type="ECO:0000313" key="2">
    <source>
        <dbReference type="EMBL" id="ADI09295.1"/>
    </source>
</evidence>